<evidence type="ECO:0000313" key="7">
    <source>
        <dbReference type="Proteomes" id="UP000295611"/>
    </source>
</evidence>
<evidence type="ECO:0000256" key="2">
    <source>
        <dbReference type="ARBA" id="ARBA00023125"/>
    </source>
</evidence>
<reference evidence="6 7" key="1">
    <citation type="submission" date="2019-03" db="EMBL/GenBank/DDBJ databases">
        <title>Genomic Encyclopedia of Type Strains, Phase III (KMG-III): the genomes of soil and plant-associated and newly described type strains.</title>
        <authorList>
            <person name="Whitman W."/>
        </authorList>
    </citation>
    <scope>NUCLEOTIDE SEQUENCE [LARGE SCALE GENOMIC DNA]</scope>
    <source>
        <strain evidence="6 7">CECT 8976</strain>
    </source>
</reference>
<evidence type="ECO:0000259" key="5">
    <source>
        <dbReference type="PROSITE" id="PS50977"/>
    </source>
</evidence>
<dbReference type="InterPro" id="IPR001647">
    <property type="entry name" value="HTH_TetR"/>
</dbReference>
<dbReference type="Proteomes" id="UP000295611">
    <property type="component" value="Unassembled WGS sequence"/>
</dbReference>
<evidence type="ECO:0000256" key="1">
    <source>
        <dbReference type="ARBA" id="ARBA00023015"/>
    </source>
</evidence>
<dbReference type="SUPFAM" id="SSF46689">
    <property type="entry name" value="Homeodomain-like"/>
    <property type="match status" value="1"/>
</dbReference>
<feature type="domain" description="HTH tetR-type" evidence="5">
    <location>
        <begin position="36"/>
        <end position="96"/>
    </location>
</feature>
<dbReference type="PROSITE" id="PS50977">
    <property type="entry name" value="HTH_TETR_2"/>
    <property type="match status" value="1"/>
</dbReference>
<dbReference type="PRINTS" id="PR00455">
    <property type="entry name" value="HTHTETR"/>
</dbReference>
<organism evidence="6 7">
    <name type="scientific">Paludibacterium purpuratum</name>
    <dbReference type="NCBI Taxonomy" id="1144873"/>
    <lineage>
        <taxon>Bacteria</taxon>
        <taxon>Pseudomonadati</taxon>
        <taxon>Pseudomonadota</taxon>
        <taxon>Betaproteobacteria</taxon>
        <taxon>Neisseriales</taxon>
        <taxon>Chromobacteriaceae</taxon>
        <taxon>Paludibacterium</taxon>
    </lineage>
</organism>
<comment type="caution">
    <text evidence="6">The sequence shown here is derived from an EMBL/GenBank/DDBJ whole genome shotgun (WGS) entry which is preliminary data.</text>
</comment>
<feature type="DNA-binding region" description="H-T-H motif" evidence="4">
    <location>
        <begin position="59"/>
        <end position="78"/>
    </location>
</feature>
<protein>
    <submittedName>
        <fullName evidence="6">TetR family transcriptional regulator</fullName>
    </submittedName>
</protein>
<keyword evidence="3" id="KW-0804">Transcription</keyword>
<keyword evidence="2 4" id="KW-0238">DNA-binding</keyword>
<dbReference type="EMBL" id="SNZP01000006">
    <property type="protein sequence ID" value="TDR79956.1"/>
    <property type="molecule type" value="Genomic_DNA"/>
</dbReference>
<dbReference type="InterPro" id="IPR009057">
    <property type="entry name" value="Homeodomain-like_sf"/>
</dbReference>
<accession>A0A4R7B8A1</accession>
<evidence type="ECO:0000256" key="4">
    <source>
        <dbReference type="PROSITE-ProRule" id="PRU00335"/>
    </source>
</evidence>
<keyword evidence="7" id="KW-1185">Reference proteome</keyword>
<dbReference type="PANTHER" id="PTHR47506">
    <property type="entry name" value="TRANSCRIPTIONAL REGULATORY PROTEIN"/>
    <property type="match status" value="1"/>
</dbReference>
<dbReference type="Pfam" id="PF00440">
    <property type="entry name" value="TetR_N"/>
    <property type="match status" value="1"/>
</dbReference>
<keyword evidence="1" id="KW-0805">Transcription regulation</keyword>
<sequence>MVYVDRSVYIANVAEVDRLVYNRGMTTSPSLRYADLPARERILRTAHDLFYRDGIRATGIDRVIAESGVTKVTFYRHFPSKNELIRAYLDDRHERWMAWFKAALQRHGAGGLAALPPALAEWLDEETYRGCAFINAAVELGGSQPALLDIVKRHKQEMTAEIETLLPDNERRTQIARLAAMAIDGAIVQAQFEASPERALANLRLLVESLV</sequence>
<dbReference type="Gene3D" id="1.10.357.10">
    <property type="entry name" value="Tetracycline Repressor, domain 2"/>
    <property type="match status" value="1"/>
</dbReference>
<evidence type="ECO:0000256" key="3">
    <source>
        <dbReference type="ARBA" id="ARBA00023163"/>
    </source>
</evidence>
<dbReference type="AlphaFoldDB" id="A0A4R7B8A1"/>
<name>A0A4R7B8A1_9NEIS</name>
<dbReference type="SUPFAM" id="SSF48498">
    <property type="entry name" value="Tetracyclin repressor-like, C-terminal domain"/>
    <property type="match status" value="1"/>
</dbReference>
<evidence type="ECO:0000313" key="6">
    <source>
        <dbReference type="EMBL" id="TDR79956.1"/>
    </source>
</evidence>
<dbReference type="GO" id="GO:0003677">
    <property type="term" value="F:DNA binding"/>
    <property type="evidence" value="ECO:0007669"/>
    <property type="project" value="UniProtKB-UniRule"/>
</dbReference>
<proteinExistence type="predicted"/>
<gene>
    <name evidence="6" type="ORF">DFP86_10695</name>
</gene>
<dbReference type="InterPro" id="IPR036271">
    <property type="entry name" value="Tet_transcr_reg_TetR-rel_C_sf"/>
</dbReference>
<dbReference type="PANTHER" id="PTHR47506:SF1">
    <property type="entry name" value="HTH-TYPE TRANSCRIPTIONAL REGULATOR YJDC"/>
    <property type="match status" value="1"/>
</dbReference>